<dbReference type="InterPro" id="IPR015943">
    <property type="entry name" value="WD40/YVTN_repeat-like_dom_sf"/>
</dbReference>
<dbReference type="RefSeq" id="WP_107139455.1">
    <property type="nucleotide sequence ID" value="NZ_PYSV01000030.1"/>
</dbReference>
<evidence type="ECO:0000313" key="5">
    <source>
        <dbReference type="Proteomes" id="UP000240317"/>
    </source>
</evidence>
<dbReference type="OrthoDB" id="494465at2"/>
<keyword evidence="1 3" id="KW-0853">WD repeat</keyword>
<evidence type="ECO:0000256" key="2">
    <source>
        <dbReference type="ARBA" id="ARBA00022737"/>
    </source>
</evidence>
<dbReference type="EMBL" id="PYSV01000030">
    <property type="protein sequence ID" value="PTA66465.1"/>
    <property type="molecule type" value="Genomic_DNA"/>
</dbReference>
<reference evidence="4 5" key="1">
    <citation type="submission" date="2018-03" db="EMBL/GenBank/DDBJ databases">
        <title>Draft genome of Deinococcus sp. OD32.</title>
        <authorList>
            <person name="Wang X.-P."/>
            <person name="Du Z.-J."/>
        </authorList>
    </citation>
    <scope>NUCLEOTIDE SEQUENCE [LARGE SCALE GENOMIC DNA]</scope>
    <source>
        <strain evidence="4 5">OD32</strain>
    </source>
</reference>
<comment type="caution">
    <text evidence="4">The sequence shown here is derived from an EMBL/GenBank/DDBJ whole genome shotgun (WGS) entry which is preliminary data.</text>
</comment>
<sequence>MVVHHAVTGLTQRIGFAQEVADVTFAGNGRLLVTVDDLVALVDPESGEGAVIARFDTTARAAAPVSDGLVVCASIGADVRIVDLQGRTAASLTGSSHYVQALAAQPGGSMFATGHWDGTVILWNAATLRPQVTFRAQRIVIAVAFSPDGQHLLSLGYDSLHLSTAVWDVPTPEECRALAGRPLTGQAGVEPSHIWRLAERQTSHQGNAGIGAHIGLARGGAAYLVNADAQPTLYATDTGAQLAQLAGEARTLAYAAAGTLVRTADGVAWFAFEDGHLTPLGLPGGITWEGISLNGRHLLGTDETGAVRVYDRQSGQFGAELRSPDILVDDAPFAAAAGEHWCVTDDGRYAACSSSEHEVFVWNATTGACISSVTDLVTYPRNLSFTGDGTRLLVAVGSRTLLGSVTVIDLPTP</sequence>
<dbReference type="SMART" id="SM00320">
    <property type="entry name" value="WD40"/>
    <property type="match status" value="2"/>
</dbReference>
<dbReference type="PROSITE" id="PS50294">
    <property type="entry name" value="WD_REPEATS_REGION"/>
    <property type="match status" value="1"/>
</dbReference>
<evidence type="ECO:0000256" key="1">
    <source>
        <dbReference type="ARBA" id="ARBA00022574"/>
    </source>
</evidence>
<dbReference type="PANTHER" id="PTHR19848:SF8">
    <property type="entry name" value="F-BOX AND WD REPEAT DOMAIN CONTAINING 7"/>
    <property type="match status" value="1"/>
</dbReference>
<dbReference type="SUPFAM" id="SSF69322">
    <property type="entry name" value="Tricorn protease domain 2"/>
    <property type="match status" value="1"/>
</dbReference>
<keyword evidence="2" id="KW-0677">Repeat</keyword>
<dbReference type="Gene3D" id="2.130.10.10">
    <property type="entry name" value="YVTN repeat-like/Quinoprotein amine dehydrogenase"/>
    <property type="match status" value="2"/>
</dbReference>
<evidence type="ECO:0000313" key="4">
    <source>
        <dbReference type="EMBL" id="PTA66465.1"/>
    </source>
</evidence>
<dbReference type="PROSITE" id="PS50082">
    <property type="entry name" value="WD_REPEATS_2"/>
    <property type="match status" value="1"/>
</dbReference>
<name>A0A2T3W3J7_9DEIO</name>
<feature type="repeat" description="WD" evidence="3">
    <location>
        <begin position="92"/>
        <end position="133"/>
    </location>
</feature>
<dbReference type="Pfam" id="PF00400">
    <property type="entry name" value="WD40"/>
    <property type="match status" value="2"/>
</dbReference>
<gene>
    <name evidence="4" type="ORF">C8263_17670</name>
</gene>
<evidence type="ECO:0000256" key="3">
    <source>
        <dbReference type="PROSITE-ProRule" id="PRU00221"/>
    </source>
</evidence>
<proteinExistence type="predicted"/>
<accession>A0A2T3W3J7</accession>
<dbReference type="InterPro" id="IPR001680">
    <property type="entry name" value="WD40_rpt"/>
</dbReference>
<keyword evidence="5" id="KW-1185">Reference proteome</keyword>
<dbReference type="PANTHER" id="PTHR19848">
    <property type="entry name" value="WD40 REPEAT PROTEIN"/>
    <property type="match status" value="1"/>
</dbReference>
<organism evidence="4 5">
    <name type="scientific">Deinococcus arcticus</name>
    <dbReference type="NCBI Taxonomy" id="2136176"/>
    <lineage>
        <taxon>Bacteria</taxon>
        <taxon>Thermotogati</taxon>
        <taxon>Deinococcota</taxon>
        <taxon>Deinococci</taxon>
        <taxon>Deinococcales</taxon>
        <taxon>Deinococcaceae</taxon>
        <taxon>Deinococcus</taxon>
    </lineage>
</organism>
<protein>
    <submittedName>
        <fullName evidence="4">Uncharacterized protein</fullName>
    </submittedName>
</protein>
<dbReference type="Proteomes" id="UP000240317">
    <property type="component" value="Unassembled WGS sequence"/>
</dbReference>
<dbReference type="AlphaFoldDB" id="A0A2T3W3J7"/>